<dbReference type="AlphaFoldDB" id="A0A9Q3BNU7"/>
<protein>
    <submittedName>
        <fullName evidence="1">Uncharacterized protein</fullName>
    </submittedName>
</protein>
<sequence length="102" mass="11323">MDGPSFWNDDRRTNTCGELISKWRQIFSAVNWLKIAPNELEGLSLQATASPPPQLNRAMFYQLVSLAMLSCGAVEPSATFVGQILTNKIRRVNPRGRTTALS</sequence>
<name>A0A9Q3BNU7_9BASI</name>
<evidence type="ECO:0000313" key="1">
    <source>
        <dbReference type="EMBL" id="MBW0468257.1"/>
    </source>
</evidence>
<reference evidence="1" key="1">
    <citation type="submission" date="2021-03" db="EMBL/GenBank/DDBJ databases">
        <title>Draft genome sequence of rust myrtle Austropuccinia psidii MF-1, a brazilian biotype.</title>
        <authorList>
            <person name="Quecine M.C."/>
            <person name="Pachon D.M.R."/>
            <person name="Bonatelli M.L."/>
            <person name="Correr F.H."/>
            <person name="Franceschini L.M."/>
            <person name="Leite T.F."/>
            <person name="Margarido G.R.A."/>
            <person name="Almeida C.A."/>
            <person name="Ferrarezi J.A."/>
            <person name="Labate C.A."/>
        </authorList>
    </citation>
    <scope>NUCLEOTIDE SEQUENCE</scope>
    <source>
        <strain evidence="1">MF-1</strain>
    </source>
</reference>
<dbReference type="Proteomes" id="UP000765509">
    <property type="component" value="Unassembled WGS sequence"/>
</dbReference>
<keyword evidence="2" id="KW-1185">Reference proteome</keyword>
<proteinExistence type="predicted"/>
<evidence type="ECO:0000313" key="2">
    <source>
        <dbReference type="Proteomes" id="UP000765509"/>
    </source>
</evidence>
<comment type="caution">
    <text evidence="1">The sequence shown here is derived from an EMBL/GenBank/DDBJ whole genome shotgun (WGS) entry which is preliminary data.</text>
</comment>
<dbReference type="EMBL" id="AVOT02001813">
    <property type="protein sequence ID" value="MBW0468257.1"/>
    <property type="molecule type" value="Genomic_DNA"/>
</dbReference>
<organism evidence="1 2">
    <name type="scientific">Austropuccinia psidii MF-1</name>
    <dbReference type="NCBI Taxonomy" id="1389203"/>
    <lineage>
        <taxon>Eukaryota</taxon>
        <taxon>Fungi</taxon>
        <taxon>Dikarya</taxon>
        <taxon>Basidiomycota</taxon>
        <taxon>Pucciniomycotina</taxon>
        <taxon>Pucciniomycetes</taxon>
        <taxon>Pucciniales</taxon>
        <taxon>Sphaerophragmiaceae</taxon>
        <taxon>Austropuccinia</taxon>
    </lineage>
</organism>
<gene>
    <name evidence="1" type="ORF">O181_007972</name>
</gene>
<accession>A0A9Q3BNU7</accession>